<name>A0A0F6SGD3_9BACT</name>
<dbReference type="Proteomes" id="UP000034883">
    <property type="component" value="Chromosome"/>
</dbReference>
<evidence type="ECO:0000256" key="2">
    <source>
        <dbReference type="SAM" id="Phobius"/>
    </source>
</evidence>
<dbReference type="EMBL" id="CP011125">
    <property type="protein sequence ID" value="AKF08494.1"/>
    <property type="molecule type" value="Genomic_DNA"/>
</dbReference>
<keyword evidence="5" id="KW-1185">Reference proteome</keyword>
<dbReference type="SUPFAM" id="SSF52266">
    <property type="entry name" value="SGNH hydrolase"/>
    <property type="match status" value="1"/>
</dbReference>
<dbReference type="STRING" id="927083.DB32_005643"/>
<dbReference type="InterPro" id="IPR013830">
    <property type="entry name" value="SGNH_hydro"/>
</dbReference>
<evidence type="ECO:0000256" key="1">
    <source>
        <dbReference type="SAM" id="MobiDB-lite"/>
    </source>
</evidence>
<accession>A0A0F6SGD3</accession>
<evidence type="ECO:0000313" key="5">
    <source>
        <dbReference type="Proteomes" id="UP000034883"/>
    </source>
</evidence>
<feature type="region of interest" description="Disordered" evidence="1">
    <location>
        <begin position="1"/>
        <end position="23"/>
    </location>
</feature>
<keyword evidence="2" id="KW-1133">Transmembrane helix</keyword>
<protein>
    <submittedName>
        <fullName evidence="4">Putative periplasmic protein</fullName>
    </submittedName>
</protein>
<dbReference type="Gene3D" id="2.60.120.1360">
    <property type="match status" value="1"/>
</dbReference>
<dbReference type="InterPro" id="IPR036514">
    <property type="entry name" value="SGNH_hydro_sf"/>
</dbReference>
<dbReference type="GO" id="GO:0016788">
    <property type="term" value="F:hydrolase activity, acting on ester bonds"/>
    <property type="evidence" value="ECO:0007669"/>
    <property type="project" value="UniProtKB-ARBA"/>
</dbReference>
<organism evidence="4 5">
    <name type="scientific">Sandaracinus amylolyticus</name>
    <dbReference type="NCBI Taxonomy" id="927083"/>
    <lineage>
        <taxon>Bacteria</taxon>
        <taxon>Pseudomonadati</taxon>
        <taxon>Myxococcota</taxon>
        <taxon>Polyangia</taxon>
        <taxon>Polyangiales</taxon>
        <taxon>Sandaracinaceae</taxon>
        <taxon>Sandaracinus</taxon>
    </lineage>
</organism>
<proteinExistence type="predicted"/>
<feature type="domain" description="SGNH hydrolase-type esterase" evidence="3">
    <location>
        <begin position="336"/>
        <end position="504"/>
    </location>
</feature>
<sequence length="524" mass="57457">MATSTTKRAPWDEKPYGLDDPCDATPEEARRGVVHLAIVAAVFVVIALATYLVPLDAMHALRPWEPGEDVPIARLYGREAGEVSGTAIATGGASAGGPQQGALDDSVLANLEDEEDDAPPPEVEPTDPAQRATGVRIDPSELEGLAREIEDPNGTAMRAFYDALHRTASREPGAITRVAHYGDSSIALDGITQTVRERMQHRFGDAGHGFVLAARGSMPYRHRGIRHESSDAWRLMDITHLPLSDGHYGYGGYQARSISGATAEFGTVEEGPVGTAASRFEVLYERHPRGGRFEIRVDGGEPQLVDTRGEPVTDDVHRVVMPDGQHEITIRTVGHGESHLYGVVLERDGPGVVYDSLGMVGARARRFLGFDRAHLARQLEQRATNLVVIGYGGNDADDDRDEAQFEEDFRQVARLVRQARPEASCLLFAPLDQAERDERGRIRTLETVPMIVSAMRRAAQAEGCAFFDTWSAMGGEGGMERWFRSRPRLAFGDFRHATPAGYRVIGNMLYKALLKGFSDYLTRR</sequence>
<feature type="transmembrane region" description="Helical" evidence="2">
    <location>
        <begin position="33"/>
        <end position="53"/>
    </location>
</feature>
<dbReference type="Pfam" id="PF13472">
    <property type="entry name" value="Lipase_GDSL_2"/>
    <property type="match status" value="1"/>
</dbReference>
<dbReference type="AlphaFoldDB" id="A0A0F6SGD3"/>
<feature type="region of interest" description="Disordered" evidence="1">
    <location>
        <begin position="113"/>
        <end position="143"/>
    </location>
</feature>
<dbReference type="RefSeq" id="WP_053235629.1">
    <property type="nucleotide sequence ID" value="NZ_CP011125.1"/>
</dbReference>
<dbReference type="OrthoDB" id="7985403at2"/>
<evidence type="ECO:0000313" key="4">
    <source>
        <dbReference type="EMBL" id="AKF08494.1"/>
    </source>
</evidence>
<dbReference type="Gene3D" id="3.40.50.1110">
    <property type="entry name" value="SGNH hydrolase"/>
    <property type="match status" value="1"/>
</dbReference>
<reference evidence="4 5" key="1">
    <citation type="submission" date="2015-03" db="EMBL/GenBank/DDBJ databases">
        <title>Genome assembly of Sandaracinus amylolyticus DSM 53668.</title>
        <authorList>
            <person name="Sharma G."/>
            <person name="Subramanian S."/>
        </authorList>
    </citation>
    <scope>NUCLEOTIDE SEQUENCE [LARGE SCALE GENOMIC DNA]</scope>
    <source>
        <strain evidence="4 5">DSM 53668</strain>
    </source>
</reference>
<keyword evidence="2" id="KW-0812">Transmembrane</keyword>
<keyword evidence="2" id="KW-0472">Membrane</keyword>
<gene>
    <name evidence="4" type="ORF">DB32_005643</name>
</gene>
<dbReference type="KEGG" id="samy:DB32_005643"/>
<evidence type="ECO:0000259" key="3">
    <source>
        <dbReference type="Pfam" id="PF13472"/>
    </source>
</evidence>